<dbReference type="AlphaFoldDB" id="A0A5P6VUS3"/>
<dbReference type="SUPFAM" id="SSF82171">
    <property type="entry name" value="DPP6 N-terminal domain-like"/>
    <property type="match status" value="1"/>
</dbReference>
<feature type="transmembrane region" description="Helical" evidence="1">
    <location>
        <begin position="7"/>
        <end position="26"/>
    </location>
</feature>
<dbReference type="Proteomes" id="UP000327030">
    <property type="component" value="Chromosome 1"/>
</dbReference>
<dbReference type="RefSeq" id="WP_151624371.1">
    <property type="nucleotide sequence ID" value="NZ_CP043028.1"/>
</dbReference>
<keyword evidence="1" id="KW-1133">Transmembrane helix</keyword>
<keyword evidence="1" id="KW-0472">Membrane</keyword>
<evidence type="ECO:0000313" key="3">
    <source>
        <dbReference type="EMBL" id="QFJ55519.1"/>
    </source>
</evidence>
<organism evidence="3 4">
    <name type="scientific">Pseudobutyrivibrio xylanivorans</name>
    <dbReference type="NCBI Taxonomy" id="185007"/>
    <lineage>
        <taxon>Bacteria</taxon>
        <taxon>Bacillati</taxon>
        <taxon>Bacillota</taxon>
        <taxon>Clostridia</taxon>
        <taxon>Lachnospirales</taxon>
        <taxon>Lachnospiraceae</taxon>
        <taxon>Pseudobutyrivibrio</taxon>
    </lineage>
</organism>
<gene>
    <name evidence="3" type="ORF">FXF36_11885</name>
</gene>
<dbReference type="EMBL" id="CP043028">
    <property type="protein sequence ID" value="QFJ55519.1"/>
    <property type="molecule type" value="Genomic_DNA"/>
</dbReference>
<dbReference type="InterPro" id="IPR032485">
    <property type="entry name" value="LRP1-like_beta_prop"/>
</dbReference>
<sequence length="342" mass="38833">MKIVRRVILIVVFLAVVVGGFVYKYISTMTHFNEPDTNGNTIGNLYGNGLFCEIDDTVYFANPNDGDRLYKMNPDESDIQYVANDSIFYLNADEHYLYYSRNGKKYKDNSQMGFLGVNTDSLCRMDRKSKKVTILDDAICNACALCGNTVIYLRYDAEEATTLYTVKIDATEREQLSKVPLDPRCVVGDKFYYAGVENDHNLHSMNITTKDSSYVSAENLWLPIIMKRDLYFIDLDNKHRVYTVSLGGGTKTGLTSYGAVCYNLNKNYLYYQSLKGNPDGLYMVDLTTGAEFLIAEGQYNNINITSKYVYFRDYYSEATFHVPVGSTSVSLFNPPIKEVDTK</sequence>
<reference evidence="4" key="1">
    <citation type="submission" date="2019-08" db="EMBL/GenBank/DDBJ databases">
        <title>Complete Genome Sequence of the Polysaccharide-Degrading Rumen Bacterium Pseudobutyrivibrio xylanivorans MA3014.</title>
        <authorList>
            <person name="Palevich N."/>
            <person name="Maclean P.H."/>
            <person name="Kelly W.J."/>
            <person name="Leahy S.C."/>
            <person name="Rakonjac J."/>
            <person name="Attwood G.T."/>
        </authorList>
    </citation>
    <scope>NUCLEOTIDE SEQUENCE [LARGE SCALE GENOMIC DNA]</scope>
    <source>
        <strain evidence="4">MA3014</strain>
    </source>
</reference>
<dbReference type="Pfam" id="PF16472">
    <property type="entry name" value="DUF5050"/>
    <property type="match status" value="1"/>
</dbReference>
<proteinExistence type="predicted"/>
<evidence type="ECO:0000256" key="1">
    <source>
        <dbReference type="SAM" id="Phobius"/>
    </source>
</evidence>
<keyword evidence="1" id="KW-0812">Transmembrane</keyword>
<protein>
    <submittedName>
        <fullName evidence="3">DUF5050 domain-containing protein</fullName>
    </submittedName>
</protein>
<evidence type="ECO:0000313" key="4">
    <source>
        <dbReference type="Proteomes" id="UP000327030"/>
    </source>
</evidence>
<accession>A0A5P6VUS3</accession>
<dbReference type="OrthoDB" id="1874702at2"/>
<evidence type="ECO:0000259" key="2">
    <source>
        <dbReference type="Pfam" id="PF16472"/>
    </source>
</evidence>
<dbReference type="KEGG" id="pxv:FXF36_11885"/>
<feature type="domain" description="Prolow-density lipoprotein receptor-related protein 1-like beta-propeller" evidence="2">
    <location>
        <begin position="40"/>
        <end position="321"/>
    </location>
</feature>
<name>A0A5P6VUS3_PSEXY</name>